<dbReference type="SUPFAM" id="SSF81383">
    <property type="entry name" value="F-box domain"/>
    <property type="match status" value="1"/>
</dbReference>
<feature type="domain" description="F-box" evidence="1">
    <location>
        <begin position="17"/>
        <end position="63"/>
    </location>
</feature>
<dbReference type="Pfam" id="PF14299">
    <property type="entry name" value="PP2"/>
    <property type="match status" value="1"/>
</dbReference>
<comment type="caution">
    <text evidence="2">The sequence shown here is derived from an EMBL/GenBank/DDBJ whole genome shotgun (WGS) entry which is preliminary data.</text>
</comment>
<dbReference type="AlphaFoldDB" id="A0A8J5BVW5"/>
<dbReference type="EMBL" id="JACMSC010000215">
    <property type="protein sequence ID" value="KAG6465969.1"/>
    <property type="molecule type" value="Genomic_DNA"/>
</dbReference>
<keyword evidence="3" id="KW-1185">Reference proteome</keyword>
<evidence type="ECO:0000259" key="1">
    <source>
        <dbReference type="PROSITE" id="PS50181"/>
    </source>
</evidence>
<dbReference type="InterPro" id="IPR036047">
    <property type="entry name" value="F-box-like_dom_sf"/>
</dbReference>
<dbReference type="SMART" id="SM00256">
    <property type="entry name" value="FBOX"/>
    <property type="match status" value="1"/>
</dbReference>
<dbReference type="InterPro" id="IPR025886">
    <property type="entry name" value="PP2-like"/>
</dbReference>
<proteinExistence type="predicted"/>
<evidence type="ECO:0000313" key="2">
    <source>
        <dbReference type="EMBL" id="KAG6465969.1"/>
    </source>
</evidence>
<gene>
    <name evidence="2" type="ORF">ZIOFF_076194</name>
</gene>
<sequence>MGAGGSSAAGSEGGSGRTGLGDLPEGCVAEIMLRLDPTQICRLARLSRVFRRAASADLVWETKLPRNYRYLLRRALGEESSGGRELGKKEIFALLCRRNAFDGEHTEFYLDKNGGLICIEISSKALTITGIGDRRYWTFIPTAESKFRTVAYLHQTWWLEVRGEQEFCFPEGTYSLYFRLRLGKANLRLGSRVYSPEHIRGWDLKPVRFQLSTSNGQFAQTKCYLDDPGIWIDYHVGDFVVGNSDAPITVEFSMIQIDCFARLLTFIRFGGLRFAGSKNSASLKAYSPDHIRGLDLNSVRFRLSTSNGQFAQSKWQSEEPGIWLDYPVGDFVVENSNAPITV</sequence>
<evidence type="ECO:0000313" key="3">
    <source>
        <dbReference type="Proteomes" id="UP000734854"/>
    </source>
</evidence>
<protein>
    <recommendedName>
        <fullName evidence="1">F-box domain-containing protein</fullName>
    </recommendedName>
</protein>
<name>A0A8J5BVW5_ZINOF</name>
<dbReference type="PANTHER" id="PTHR31960:SF20">
    <property type="entry name" value="OS09G0525300 PROTEIN"/>
    <property type="match status" value="1"/>
</dbReference>
<dbReference type="PANTHER" id="PTHR31960">
    <property type="entry name" value="F-BOX PROTEIN PP2-A15"/>
    <property type="match status" value="1"/>
</dbReference>
<accession>A0A8J5BVW5</accession>
<dbReference type="CDD" id="cd22162">
    <property type="entry name" value="F-box_AtSKIP3-like"/>
    <property type="match status" value="1"/>
</dbReference>
<dbReference type="Proteomes" id="UP000734854">
    <property type="component" value="Unassembled WGS sequence"/>
</dbReference>
<reference evidence="2 3" key="1">
    <citation type="submission" date="2020-08" db="EMBL/GenBank/DDBJ databases">
        <title>Plant Genome Project.</title>
        <authorList>
            <person name="Zhang R.-G."/>
        </authorList>
    </citation>
    <scope>NUCLEOTIDE SEQUENCE [LARGE SCALE GENOMIC DNA]</scope>
    <source>
        <tissue evidence="2">Rhizome</tissue>
    </source>
</reference>
<dbReference type="InterPro" id="IPR001810">
    <property type="entry name" value="F-box_dom"/>
</dbReference>
<dbReference type="PROSITE" id="PS50181">
    <property type="entry name" value="FBOX"/>
    <property type="match status" value="1"/>
</dbReference>
<dbReference type="Gene3D" id="1.20.1280.50">
    <property type="match status" value="1"/>
</dbReference>
<dbReference type="Pfam" id="PF12937">
    <property type="entry name" value="F-box-like"/>
    <property type="match status" value="1"/>
</dbReference>
<organism evidence="2 3">
    <name type="scientific">Zingiber officinale</name>
    <name type="common">Ginger</name>
    <name type="synonym">Amomum zingiber</name>
    <dbReference type="NCBI Taxonomy" id="94328"/>
    <lineage>
        <taxon>Eukaryota</taxon>
        <taxon>Viridiplantae</taxon>
        <taxon>Streptophyta</taxon>
        <taxon>Embryophyta</taxon>
        <taxon>Tracheophyta</taxon>
        <taxon>Spermatophyta</taxon>
        <taxon>Magnoliopsida</taxon>
        <taxon>Liliopsida</taxon>
        <taxon>Zingiberales</taxon>
        <taxon>Zingiberaceae</taxon>
        <taxon>Zingiber</taxon>
    </lineage>
</organism>